<evidence type="ECO:0000313" key="2">
    <source>
        <dbReference type="Proteomes" id="UP000647424"/>
    </source>
</evidence>
<protein>
    <submittedName>
        <fullName evidence="1">Uncharacterized protein</fullName>
    </submittedName>
</protein>
<dbReference type="AlphaFoldDB" id="A0A927FJC3"/>
<reference evidence="1" key="1">
    <citation type="submission" date="2020-09" db="EMBL/GenBank/DDBJ databases">
        <title>Genome seq and assembly of Limnohabitants sp.</title>
        <authorList>
            <person name="Chhetri G."/>
        </authorList>
    </citation>
    <scope>NUCLEOTIDE SEQUENCE</scope>
    <source>
        <strain evidence="1">JUR4</strain>
    </source>
</reference>
<gene>
    <name evidence="1" type="ORF">IC609_11205</name>
</gene>
<dbReference type="RefSeq" id="WP_191819575.1">
    <property type="nucleotide sequence ID" value="NZ_JACYFT010000002.1"/>
</dbReference>
<dbReference type="EMBL" id="JACYFT010000002">
    <property type="protein sequence ID" value="MBD8051117.1"/>
    <property type="molecule type" value="Genomic_DNA"/>
</dbReference>
<keyword evidence="2" id="KW-1185">Reference proteome</keyword>
<proteinExistence type="predicted"/>
<accession>A0A927FJC3</accession>
<name>A0A927FJC3_9BURK</name>
<sequence>MNYLVDFDADSISLRLIFEAEQFTTHSGVVTLQCLPMALPFARKAADLSELGGGGLQTVYVAQRVHVTPGEFDAFACRLCADAPAWLAQARDALPAFGVAGGAVCVMVAAEGRPILFIDFQGYSYARYVARLG</sequence>
<evidence type="ECO:0000313" key="1">
    <source>
        <dbReference type="EMBL" id="MBD8051117.1"/>
    </source>
</evidence>
<organism evidence="1 2">
    <name type="scientific">Limnohabitans radicicola</name>
    <dbReference type="NCBI Taxonomy" id="2771427"/>
    <lineage>
        <taxon>Bacteria</taxon>
        <taxon>Pseudomonadati</taxon>
        <taxon>Pseudomonadota</taxon>
        <taxon>Betaproteobacteria</taxon>
        <taxon>Burkholderiales</taxon>
        <taxon>Comamonadaceae</taxon>
        <taxon>Limnohabitans</taxon>
    </lineage>
</organism>
<comment type="caution">
    <text evidence="1">The sequence shown here is derived from an EMBL/GenBank/DDBJ whole genome shotgun (WGS) entry which is preliminary data.</text>
</comment>
<dbReference type="Proteomes" id="UP000647424">
    <property type="component" value="Unassembled WGS sequence"/>
</dbReference>